<dbReference type="GO" id="GO:0009847">
    <property type="term" value="P:spore germination"/>
    <property type="evidence" value="ECO:0007669"/>
    <property type="project" value="InterPro"/>
</dbReference>
<dbReference type="InterPro" id="IPR008844">
    <property type="entry name" value="Spore_GerAC-like"/>
</dbReference>
<dbReference type="GO" id="GO:0016020">
    <property type="term" value="C:membrane"/>
    <property type="evidence" value="ECO:0007669"/>
    <property type="project" value="UniProtKB-SubCell"/>
</dbReference>
<feature type="domain" description="Spore germination GerAC-like C-terminal" evidence="8">
    <location>
        <begin position="218"/>
        <end position="374"/>
    </location>
</feature>
<evidence type="ECO:0000256" key="6">
    <source>
        <dbReference type="ARBA" id="ARBA00023139"/>
    </source>
</evidence>
<protein>
    <submittedName>
        <fullName evidence="10">Ger(X)C family spore germination protein</fullName>
    </submittedName>
</protein>
<gene>
    <name evidence="10" type="ORF">FWJ32_04840</name>
</gene>
<dbReference type="InterPro" id="IPR038501">
    <property type="entry name" value="Spore_GerAC_C_sf"/>
</dbReference>
<dbReference type="Pfam" id="PF05504">
    <property type="entry name" value="Spore_GerAC"/>
    <property type="match status" value="1"/>
</dbReference>
<keyword evidence="5" id="KW-0472">Membrane</keyword>
<comment type="similarity">
    <text evidence="2">Belongs to the GerABKC lipoprotein family.</text>
</comment>
<dbReference type="AlphaFoldDB" id="A0A5D8QEK1"/>
<evidence type="ECO:0000256" key="7">
    <source>
        <dbReference type="ARBA" id="ARBA00023288"/>
    </source>
</evidence>
<comment type="caution">
    <text evidence="10">The sequence shown here is derived from an EMBL/GenBank/DDBJ whole genome shotgun (WGS) entry which is preliminary data.</text>
</comment>
<evidence type="ECO:0000256" key="4">
    <source>
        <dbReference type="ARBA" id="ARBA00022729"/>
    </source>
</evidence>
<dbReference type="Gene3D" id="3.30.300.210">
    <property type="entry name" value="Nutrient germinant receptor protein C, domain 3"/>
    <property type="match status" value="1"/>
</dbReference>
<evidence type="ECO:0000256" key="3">
    <source>
        <dbReference type="ARBA" id="ARBA00022544"/>
    </source>
</evidence>
<sequence length="376" mass="42540">MFHWIFKWSRKTMKKTLLLTLTIILMSISLSGCWDLADIDKRLFVASFAIDKDDNNFVVTLTVPSNLTTGSTGSNQNQDAPVPSFREESSTIYGALDKLSLRINRMIDFSHTSVILIGEDTARDDLKPIQEFLERFASVNRRAQISISEGKAENIEKLHSKLEKQTSVYLDTIYENRNSLGYFVHQDVNDFIRMMHSTGGNMLMSKVKIGPNDAYIGGAAVIKDNKMVGWLDAEETLGINLIKNKIKNPLIPCDNITFEVSNSHAKLSVISSYVPTIGIDIKVRCNILEAVELSPTDEKKIKAAEGIISARIKSIVYKSLDTIQNEYGFDAIQLGEFLYKFYPDIWKKYQQDWNEIFPNVRFIVNVDSTIQKVGSI</sequence>
<proteinExistence type="inferred from homology"/>
<dbReference type="InterPro" id="IPR057336">
    <property type="entry name" value="GerAC_N"/>
</dbReference>
<dbReference type="PANTHER" id="PTHR35789">
    <property type="entry name" value="SPORE GERMINATION PROTEIN B3"/>
    <property type="match status" value="1"/>
</dbReference>
<evidence type="ECO:0000313" key="11">
    <source>
        <dbReference type="Proteomes" id="UP000322976"/>
    </source>
</evidence>
<keyword evidence="6" id="KW-0564">Palmitate</keyword>
<dbReference type="PROSITE" id="PS51257">
    <property type="entry name" value="PROKAR_LIPOPROTEIN"/>
    <property type="match status" value="1"/>
</dbReference>
<reference evidence="10 11" key="1">
    <citation type="submission" date="2019-08" db="EMBL/GenBank/DDBJ databases">
        <title>Calorimonas adulescens gen. nov., sp. nov., an anaerobic thermophilic bacterium from Sakhalin hot spring.</title>
        <authorList>
            <person name="Khomyakova M.A."/>
            <person name="Merkel A.Y."/>
            <person name="Novikov A."/>
            <person name="Bonch-Osmolovskaya E.A."/>
            <person name="Slobodkin A.I."/>
        </authorList>
    </citation>
    <scope>NUCLEOTIDE SEQUENCE [LARGE SCALE GENOMIC DNA]</scope>
    <source>
        <strain evidence="10 11">A05MB</strain>
    </source>
</reference>
<organism evidence="10 11">
    <name type="scientific">Calorimonas adulescens</name>
    <dbReference type="NCBI Taxonomy" id="2606906"/>
    <lineage>
        <taxon>Bacteria</taxon>
        <taxon>Bacillati</taxon>
        <taxon>Bacillota</taxon>
        <taxon>Clostridia</taxon>
        <taxon>Thermoanaerobacterales</taxon>
        <taxon>Thermoanaerobacteraceae</taxon>
        <taxon>Calorimonas</taxon>
    </lineage>
</organism>
<keyword evidence="4" id="KW-0732">Signal</keyword>
<keyword evidence="3" id="KW-0309">Germination</keyword>
<dbReference type="InterPro" id="IPR046953">
    <property type="entry name" value="Spore_GerAC-like_C"/>
</dbReference>
<dbReference type="EMBL" id="VTPS01000005">
    <property type="protein sequence ID" value="TZE82604.1"/>
    <property type="molecule type" value="Genomic_DNA"/>
</dbReference>
<feature type="domain" description="Spore germination protein N-terminal" evidence="9">
    <location>
        <begin position="37"/>
        <end position="208"/>
    </location>
</feature>
<dbReference type="Pfam" id="PF25198">
    <property type="entry name" value="Spore_GerAC_N"/>
    <property type="match status" value="1"/>
</dbReference>
<evidence type="ECO:0000256" key="1">
    <source>
        <dbReference type="ARBA" id="ARBA00004635"/>
    </source>
</evidence>
<keyword evidence="11" id="KW-1185">Reference proteome</keyword>
<dbReference type="PANTHER" id="PTHR35789:SF1">
    <property type="entry name" value="SPORE GERMINATION PROTEIN B3"/>
    <property type="match status" value="1"/>
</dbReference>
<accession>A0A5D8QEK1</accession>
<comment type="subcellular location">
    <subcellularLocation>
        <location evidence="1">Membrane</location>
        <topology evidence="1">Lipid-anchor</topology>
    </subcellularLocation>
</comment>
<evidence type="ECO:0000259" key="9">
    <source>
        <dbReference type="Pfam" id="PF25198"/>
    </source>
</evidence>
<keyword evidence="7" id="KW-0449">Lipoprotein</keyword>
<dbReference type="NCBIfam" id="TIGR02887">
    <property type="entry name" value="spore_ger_x_C"/>
    <property type="match status" value="1"/>
</dbReference>
<evidence type="ECO:0000259" key="8">
    <source>
        <dbReference type="Pfam" id="PF05504"/>
    </source>
</evidence>
<name>A0A5D8QEK1_9THEO</name>
<evidence type="ECO:0000256" key="2">
    <source>
        <dbReference type="ARBA" id="ARBA00007886"/>
    </source>
</evidence>
<evidence type="ECO:0000313" key="10">
    <source>
        <dbReference type="EMBL" id="TZE82604.1"/>
    </source>
</evidence>
<evidence type="ECO:0000256" key="5">
    <source>
        <dbReference type="ARBA" id="ARBA00023136"/>
    </source>
</evidence>
<dbReference type="Proteomes" id="UP000322976">
    <property type="component" value="Unassembled WGS sequence"/>
</dbReference>